<dbReference type="PROSITE" id="PS51462">
    <property type="entry name" value="NUDIX"/>
    <property type="match status" value="1"/>
</dbReference>
<sequence>MHIIIYFNDKPLFLTDTITDEIAPFAHHDDAVYMDELSAPGVNSMIHEMKQEKVHAGIYFHDDIDQLKKAFWRKFMLIQAAGGLVQNEDKAVLMMFRRGKWDLPKGKMDPGETPAQSALREVQEETGLAEVTLGTPLTTTYHTYDDAGHHILKETFWFNMTAPKSQPLVPQLEEQITELVWADAKALKEYTKNTFPSVRECLQKAGF</sequence>
<dbReference type="SUPFAM" id="SSF55811">
    <property type="entry name" value="Nudix"/>
    <property type="match status" value="1"/>
</dbReference>
<organism evidence="4 5">
    <name type="scientific">Pseudobacter ginsenosidimutans</name>
    <dbReference type="NCBI Taxonomy" id="661488"/>
    <lineage>
        <taxon>Bacteria</taxon>
        <taxon>Pseudomonadati</taxon>
        <taxon>Bacteroidota</taxon>
        <taxon>Chitinophagia</taxon>
        <taxon>Chitinophagales</taxon>
        <taxon>Chitinophagaceae</taxon>
        <taxon>Pseudobacter</taxon>
    </lineage>
</organism>
<gene>
    <name evidence="4" type="ORF">EV199_2401</name>
</gene>
<evidence type="ECO:0000313" key="5">
    <source>
        <dbReference type="Proteomes" id="UP000293874"/>
    </source>
</evidence>
<proteinExistence type="predicted"/>
<keyword evidence="5" id="KW-1185">Reference proteome</keyword>
<comment type="caution">
    <text evidence="4">The sequence shown here is derived from an EMBL/GenBank/DDBJ whole genome shotgun (WGS) entry which is preliminary data.</text>
</comment>
<dbReference type="RefSeq" id="WP_130540812.1">
    <property type="nucleotide sequence ID" value="NZ_CP042431.1"/>
</dbReference>
<accession>A0A4Q7N620</accession>
<dbReference type="OrthoDB" id="9816289at2"/>
<evidence type="ECO:0000256" key="1">
    <source>
        <dbReference type="ARBA" id="ARBA00001946"/>
    </source>
</evidence>
<dbReference type="AlphaFoldDB" id="A0A4Q7N620"/>
<dbReference type="Proteomes" id="UP000293874">
    <property type="component" value="Unassembled WGS sequence"/>
</dbReference>
<evidence type="ECO:0000313" key="4">
    <source>
        <dbReference type="EMBL" id="RZS76516.1"/>
    </source>
</evidence>
<dbReference type="InterPro" id="IPR000086">
    <property type="entry name" value="NUDIX_hydrolase_dom"/>
</dbReference>
<reference evidence="4 5" key="1">
    <citation type="submission" date="2019-02" db="EMBL/GenBank/DDBJ databases">
        <title>Genomic Encyclopedia of Type Strains, Phase IV (KMG-IV): sequencing the most valuable type-strain genomes for metagenomic binning, comparative biology and taxonomic classification.</title>
        <authorList>
            <person name="Goeker M."/>
        </authorList>
    </citation>
    <scope>NUCLEOTIDE SEQUENCE [LARGE SCALE GENOMIC DNA]</scope>
    <source>
        <strain evidence="4 5">DSM 18116</strain>
    </source>
</reference>
<dbReference type="EMBL" id="SGXA01000001">
    <property type="protein sequence ID" value="RZS76516.1"/>
    <property type="molecule type" value="Genomic_DNA"/>
</dbReference>
<dbReference type="InterPro" id="IPR015797">
    <property type="entry name" value="NUDIX_hydrolase-like_dom_sf"/>
</dbReference>
<protein>
    <submittedName>
        <fullName evidence="4">NUDIX domain-containing protein</fullName>
    </submittedName>
</protein>
<dbReference type="PRINTS" id="PR00502">
    <property type="entry name" value="NUDIXFAMILY"/>
</dbReference>
<feature type="domain" description="Nudix hydrolase" evidence="3">
    <location>
        <begin position="76"/>
        <end position="203"/>
    </location>
</feature>
<keyword evidence="2" id="KW-0378">Hydrolase</keyword>
<evidence type="ECO:0000256" key="2">
    <source>
        <dbReference type="ARBA" id="ARBA00022801"/>
    </source>
</evidence>
<dbReference type="InterPro" id="IPR020476">
    <property type="entry name" value="Nudix_hydrolase"/>
</dbReference>
<dbReference type="Pfam" id="PF00293">
    <property type="entry name" value="NUDIX"/>
    <property type="match status" value="1"/>
</dbReference>
<dbReference type="PANTHER" id="PTHR43046">
    <property type="entry name" value="GDP-MANNOSE MANNOSYL HYDROLASE"/>
    <property type="match status" value="1"/>
</dbReference>
<evidence type="ECO:0000259" key="3">
    <source>
        <dbReference type="PROSITE" id="PS51462"/>
    </source>
</evidence>
<dbReference type="PANTHER" id="PTHR43046:SF14">
    <property type="entry name" value="MUTT_NUDIX FAMILY PROTEIN"/>
    <property type="match status" value="1"/>
</dbReference>
<dbReference type="Gene3D" id="3.90.79.10">
    <property type="entry name" value="Nucleoside Triphosphate Pyrophosphohydrolase"/>
    <property type="match status" value="1"/>
</dbReference>
<comment type="cofactor">
    <cofactor evidence="1">
        <name>Mg(2+)</name>
        <dbReference type="ChEBI" id="CHEBI:18420"/>
    </cofactor>
</comment>
<dbReference type="GO" id="GO:0016787">
    <property type="term" value="F:hydrolase activity"/>
    <property type="evidence" value="ECO:0007669"/>
    <property type="project" value="UniProtKB-KW"/>
</dbReference>
<dbReference type="CDD" id="cd03673">
    <property type="entry name" value="NUDIX_Ap6A_hydrolase"/>
    <property type="match status" value="1"/>
</dbReference>
<name>A0A4Q7N620_9BACT</name>